<organism evidence="2 3">
    <name type="scientific">Klebsiella grimontii</name>
    <dbReference type="NCBI Taxonomy" id="2058152"/>
    <lineage>
        <taxon>Bacteria</taxon>
        <taxon>Pseudomonadati</taxon>
        <taxon>Pseudomonadota</taxon>
        <taxon>Gammaproteobacteria</taxon>
        <taxon>Enterobacterales</taxon>
        <taxon>Enterobacteriaceae</taxon>
        <taxon>Klebsiella/Raoultella group</taxon>
        <taxon>Klebsiella</taxon>
    </lineage>
</organism>
<feature type="region of interest" description="Disordered" evidence="1">
    <location>
        <begin position="1"/>
        <end position="27"/>
    </location>
</feature>
<gene>
    <name evidence="2" type="ORF">NCTC9149_00375</name>
</gene>
<evidence type="ECO:0000313" key="2">
    <source>
        <dbReference type="EMBL" id="STW04045.1"/>
    </source>
</evidence>
<dbReference type="Proteomes" id="UP000254571">
    <property type="component" value="Unassembled WGS sequence"/>
</dbReference>
<name>A0A7H4NV30_9ENTR</name>
<protein>
    <submittedName>
        <fullName evidence="2">Uncharacterized protein</fullName>
    </submittedName>
</protein>
<proteinExistence type="predicted"/>
<comment type="caution">
    <text evidence="2">The sequence shown here is derived from an EMBL/GenBank/DDBJ whole genome shotgun (WGS) entry which is preliminary data.</text>
</comment>
<accession>A0A7H4NV30</accession>
<dbReference type="AlphaFoldDB" id="A0A7H4NV30"/>
<sequence>MHDGIGYAETAQQNAEEVKKSRHRHSKLRPHCACVDHRCNSVCGIMKTIDRFVKKHESQSKQ</sequence>
<reference evidence="2 3" key="1">
    <citation type="submission" date="2018-06" db="EMBL/GenBank/DDBJ databases">
        <authorList>
            <consortium name="Pathogen Informatics"/>
            <person name="Doyle S."/>
        </authorList>
    </citation>
    <scope>NUCLEOTIDE SEQUENCE [LARGE SCALE GENOMIC DNA]</scope>
    <source>
        <strain evidence="2 3">NCTC9149</strain>
    </source>
</reference>
<dbReference type="EMBL" id="UGMX01000002">
    <property type="protein sequence ID" value="STW04045.1"/>
    <property type="molecule type" value="Genomic_DNA"/>
</dbReference>
<evidence type="ECO:0000256" key="1">
    <source>
        <dbReference type="SAM" id="MobiDB-lite"/>
    </source>
</evidence>
<evidence type="ECO:0000313" key="3">
    <source>
        <dbReference type="Proteomes" id="UP000254571"/>
    </source>
</evidence>